<evidence type="ECO:0000313" key="2">
    <source>
        <dbReference type="Proteomes" id="UP000256690"/>
    </source>
</evidence>
<evidence type="ECO:0008006" key="3">
    <source>
        <dbReference type="Google" id="ProtNLM"/>
    </source>
</evidence>
<name>A0A3D8T7X8_9EURO</name>
<gene>
    <name evidence="1" type="ORF">DSM5745_01420</name>
</gene>
<comment type="caution">
    <text evidence="1">The sequence shown here is derived from an EMBL/GenBank/DDBJ whole genome shotgun (WGS) entry which is preliminary data.</text>
</comment>
<dbReference type="PANTHER" id="PTHR11183">
    <property type="entry name" value="GLYCOGENIN SUBFAMILY MEMBER"/>
    <property type="match status" value="1"/>
</dbReference>
<reference evidence="1 2" key="1">
    <citation type="journal article" date="2018" name="IMA Fungus">
        <title>IMA Genome-F 9: Draft genome sequence of Annulohypoxylon stygium, Aspergillus mulundensis, Berkeleyomyces basicola (syn. Thielaviopsis basicola), Ceratocystis smalleyi, two Cercospora beticola strains, Coleophoma cylindrospora, Fusarium fracticaudum, Phialophora cf. hyalina, and Morchella septimelata.</title>
        <authorList>
            <person name="Wingfield B.D."/>
            <person name="Bills G.F."/>
            <person name="Dong Y."/>
            <person name="Huang W."/>
            <person name="Nel W.J."/>
            <person name="Swalarsk-Parry B.S."/>
            <person name="Vaghefi N."/>
            <person name="Wilken P.M."/>
            <person name="An Z."/>
            <person name="de Beer Z.W."/>
            <person name="De Vos L."/>
            <person name="Chen L."/>
            <person name="Duong T.A."/>
            <person name="Gao Y."/>
            <person name="Hammerbacher A."/>
            <person name="Kikkert J.R."/>
            <person name="Li Y."/>
            <person name="Li H."/>
            <person name="Li K."/>
            <person name="Li Q."/>
            <person name="Liu X."/>
            <person name="Ma X."/>
            <person name="Naidoo K."/>
            <person name="Pethybridge S.J."/>
            <person name="Sun J."/>
            <person name="Steenkamp E.T."/>
            <person name="van der Nest M.A."/>
            <person name="van Wyk S."/>
            <person name="Wingfield M.J."/>
            <person name="Xiong C."/>
            <person name="Yue Q."/>
            <person name="Zhang X."/>
        </authorList>
    </citation>
    <scope>NUCLEOTIDE SEQUENCE [LARGE SCALE GENOMIC DNA]</scope>
    <source>
        <strain evidence="1 2">DSM 5745</strain>
    </source>
</reference>
<dbReference type="InterPro" id="IPR029044">
    <property type="entry name" value="Nucleotide-diphossugar_trans"/>
</dbReference>
<sequence length="397" mass="44793">MPDAVDGLYLVRFVSVVPTKRPSTSTPGLIGPLHVLCSYPSNLSAKIEQMYRYIDLASPRAWRTVTVVLCFLIAAATLFKLQRHFSITGHAHPSSFHRADPVDWSRFAYTQYATNTAYLCNSVMLFETLHRLDSKPDRLMMYPDSFSVDAQGPSRESRLLRKARDEYGVKLVPIKVQSRVSGDVTWAESYTKLLAFNQTQYERVLSLDSDATILQSMDELFLLPPCPIALPRAYWLNPEDHTLSSQLMLIEPSAFEFSRIMVAISSAGPSDYDMEIINNLYKHSALILPHRPYTLLTGDFRAKSHAAYLGNELEVWDMDNVLKKAKYLHFSDWPVPKPWLAGSASTSAVVQEQQPTCVFNEATGQNDDCRARDLWLGFYADFAARRKDVCGSDLSVA</sequence>
<dbReference type="OrthoDB" id="2014201at2759"/>
<organism evidence="1 2">
    <name type="scientific">Aspergillus mulundensis</name>
    <dbReference type="NCBI Taxonomy" id="1810919"/>
    <lineage>
        <taxon>Eukaryota</taxon>
        <taxon>Fungi</taxon>
        <taxon>Dikarya</taxon>
        <taxon>Ascomycota</taxon>
        <taxon>Pezizomycotina</taxon>
        <taxon>Eurotiomycetes</taxon>
        <taxon>Eurotiomycetidae</taxon>
        <taxon>Eurotiales</taxon>
        <taxon>Aspergillaceae</taxon>
        <taxon>Aspergillus</taxon>
        <taxon>Aspergillus subgen. Nidulantes</taxon>
    </lineage>
</organism>
<keyword evidence="2" id="KW-1185">Reference proteome</keyword>
<dbReference type="SUPFAM" id="SSF53448">
    <property type="entry name" value="Nucleotide-diphospho-sugar transferases"/>
    <property type="match status" value="1"/>
</dbReference>
<evidence type="ECO:0000313" key="1">
    <source>
        <dbReference type="EMBL" id="RDW94098.1"/>
    </source>
</evidence>
<dbReference type="RefSeq" id="XP_026609281.1">
    <property type="nucleotide sequence ID" value="XM_026743436.1"/>
</dbReference>
<proteinExistence type="predicted"/>
<dbReference type="GeneID" id="38111790"/>
<protein>
    <recommendedName>
        <fullName evidence="3">Nucleotide-diphospho-sugar transferase</fullName>
    </recommendedName>
</protein>
<accession>A0A3D8T7X8</accession>
<dbReference type="STRING" id="1810919.A0A3D8T7X8"/>
<dbReference type="InterPro" id="IPR050587">
    <property type="entry name" value="GNT1/Glycosyltrans_8"/>
</dbReference>
<dbReference type="Gene3D" id="3.90.550.10">
    <property type="entry name" value="Spore Coat Polysaccharide Biosynthesis Protein SpsA, Chain A"/>
    <property type="match status" value="1"/>
</dbReference>
<dbReference type="AlphaFoldDB" id="A0A3D8T7X8"/>
<dbReference type="Proteomes" id="UP000256690">
    <property type="component" value="Unassembled WGS sequence"/>
</dbReference>
<dbReference type="EMBL" id="PVWQ01000001">
    <property type="protein sequence ID" value="RDW94098.1"/>
    <property type="molecule type" value="Genomic_DNA"/>
</dbReference>